<evidence type="ECO:0008006" key="3">
    <source>
        <dbReference type="Google" id="ProtNLM"/>
    </source>
</evidence>
<sequence>MTSKINKFLVLMITALIFSSCDKENKGNETPQFDGGMTMTLKTTGDQEPEYVVTSDNLMEGTISAQSSGYESFDWNFSYTVGKTLFVLGYTNFEAQAYQVNDQGEVEEVANFLLETPLEVFGNVNDETMLAMDAPRDGSHTPRKLYFIDAASGYITGIKDVSIFDVDTGTPGEGVTAWPTALEVVGDQLFVPYYLVDDQGYYTTPNPDTAFVAVYSYPDVESEPVKIIKDARTANIGVNGTTTGLIQTDNGDLYSFSSGAYMAGFYPVTNKPSGILRISSGSSEFDENYFFNVEEAANGGILFWMDYIGGNKAIARLLTEDIDPENDADGSGSWGAFGRSYFNQKLVILDLINQTVTPVENVPLHAKRYTTPVHVEDGKVFVSVETAEEAHVYQVDIEAATAVKGAQIEGKTIKGFSDLY</sequence>
<evidence type="ECO:0000313" key="2">
    <source>
        <dbReference type="Proteomes" id="UP000298616"/>
    </source>
</evidence>
<reference evidence="1 2" key="1">
    <citation type="submission" date="2018-04" db="EMBL/GenBank/DDBJ databases">
        <title>Complete genome uncultured novel isolate.</title>
        <authorList>
            <person name="Merlino G."/>
        </authorList>
    </citation>
    <scope>NUCLEOTIDE SEQUENCE [LARGE SCALE GENOMIC DNA]</scope>
    <source>
        <strain evidence="2">R1DC9</strain>
    </source>
</reference>
<dbReference type="InterPro" id="IPR025401">
    <property type="entry name" value="DUF4374"/>
</dbReference>
<dbReference type="AlphaFoldDB" id="A0A4D7JT68"/>
<proteinExistence type="predicted"/>
<dbReference type="OrthoDB" id="738440at2"/>
<dbReference type="PROSITE" id="PS51257">
    <property type="entry name" value="PROKAR_LIPOPROTEIN"/>
    <property type="match status" value="1"/>
</dbReference>
<dbReference type="KEGG" id="fpf:DCC35_19160"/>
<protein>
    <recommendedName>
        <fullName evidence="3">DUF4374 domain-containing protein</fullName>
    </recommendedName>
</protein>
<dbReference type="RefSeq" id="WP_137092292.1">
    <property type="nucleotide sequence ID" value="NZ_CP028923.1"/>
</dbReference>
<keyword evidence="2" id="KW-1185">Reference proteome</keyword>
<organism evidence="1 2">
    <name type="scientific">Mangrovivirga cuniculi</name>
    <dbReference type="NCBI Taxonomy" id="2715131"/>
    <lineage>
        <taxon>Bacteria</taxon>
        <taxon>Pseudomonadati</taxon>
        <taxon>Bacteroidota</taxon>
        <taxon>Cytophagia</taxon>
        <taxon>Cytophagales</taxon>
        <taxon>Mangrovivirgaceae</taxon>
        <taxon>Mangrovivirga</taxon>
    </lineage>
</organism>
<accession>A0A4D7JT68</accession>
<name>A0A4D7JT68_9BACT</name>
<evidence type="ECO:0000313" key="1">
    <source>
        <dbReference type="EMBL" id="QCK16700.1"/>
    </source>
</evidence>
<dbReference type="Proteomes" id="UP000298616">
    <property type="component" value="Chromosome"/>
</dbReference>
<gene>
    <name evidence="1" type="ORF">DCC35_19160</name>
</gene>
<dbReference type="Pfam" id="PF14298">
    <property type="entry name" value="DUF4374"/>
    <property type="match status" value="1"/>
</dbReference>
<dbReference type="EMBL" id="CP028923">
    <property type="protein sequence ID" value="QCK16700.1"/>
    <property type="molecule type" value="Genomic_DNA"/>
</dbReference>